<evidence type="ECO:0000259" key="4">
    <source>
        <dbReference type="Pfam" id="PF20866"/>
    </source>
</evidence>
<organism evidence="5 6">
    <name type="scientific">Pedobacter rhodius</name>
    <dbReference type="NCBI Taxonomy" id="3004098"/>
    <lineage>
        <taxon>Bacteria</taxon>
        <taxon>Pseudomonadati</taxon>
        <taxon>Bacteroidota</taxon>
        <taxon>Sphingobacteriia</taxon>
        <taxon>Sphingobacteriales</taxon>
        <taxon>Sphingobacteriaceae</taxon>
        <taxon>Pedobacter</taxon>
    </lineage>
</organism>
<proteinExistence type="predicted"/>
<dbReference type="EMBL" id="JAPWGL010000005">
    <property type="protein sequence ID" value="MCZ4225100.1"/>
    <property type="molecule type" value="Genomic_DNA"/>
</dbReference>
<feature type="domain" description="Phosphoribosyl-dephospho-CoA transferase MdcG C-terminal" evidence="3">
    <location>
        <begin position="99"/>
        <end position="201"/>
    </location>
</feature>
<evidence type="ECO:0000259" key="3">
    <source>
        <dbReference type="Pfam" id="PF10620"/>
    </source>
</evidence>
<keyword evidence="1" id="KW-0808">Transferase</keyword>
<dbReference type="NCBIfam" id="TIGR03135">
    <property type="entry name" value="malonate_mdcG"/>
    <property type="match status" value="1"/>
</dbReference>
<protein>
    <submittedName>
        <fullName evidence="5">Malonate decarboxylase holo-ACP synthase</fullName>
    </submittedName>
</protein>
<dbReference type="Proteomes" id="UP001144341">
    <property type="component" value="Unassembled WGS sequence"/>
</dbReference>
<dbReference type="RefSeq" id="WP_269416760.1">
    <property type="nucleotide sequence ID" value="NZ_JAPWGL010000005.1"/>
</dbReference>
<keyword evidence="6" id="KW-1185">Reference proteome</keyword>
<evidence type="ECO:0000256" key="1">
    <source>
        <dbReference type="ARBA" id="ARBA00022679"/>
    </source>
</evidence>
<evidence type="ECO:0000313" key="6">
    <source>
        <dbReference type="Proteomes" id="UP001144341"/>
    </source>
</evidence>
<reference evidence="5" key="1">
    <citation type="submission" date="2022-12" db="EMBL/GenBank/DDBJ databases">
        <title>Genome sequence of SJ11.</title>
        <authorList>
            <person name="Woo H."/>
        </authorList>
    </citation>
    <scope>NUCLEOTIDE SEQUENCE</scope>
    <source>
        <strain evidence="5">SJ11</strain>
    </source>
</reference>
<accession>A0ABT4L219</accession>
<comment type="caution">
    <text evidence="5">The sequence shown here is derived from an EMBL/GenBank/DDBJ whole genome shotgun (WGS) entry which is preliminary data.</text>
</comment>
<dbReference type="Pfam" id="PF20866">
    <property type="entry name" value="MdcG_N"/>
    <property type="match status" value="1"/>
</dbReference>
<keyword evidence="2" id="KW-0548">Nucleotidyltransferase</keyword>
<gene>
    <name evidence="5" type="ORF">O0931_17440</name>
</gene>
<evidence type="ECO:0000256" key="2">
    <source>
        <dbReference type="ARBA" id="ARBA00022695"/>
    </source>
</evidence>
<dbReference type="NCBIfam" id="NF002332">
    <property type="entry name" value="PRK01293.1"/>
    <property type="match status" value="1"/>
</dbReference>
<dbReference type="Pfam" id="PF10620">
    <property type="entry name" value="MdcG"/>
    <property type="match status" value="1"/>
</dbReference>
<dbReference type="InterPro" id="IPR017557">
    <property type="entry name" value="Holo-ACP_synthase"/>
</dbReference>
<name>A0ABT4L219_9SPHI</name>
<feature type="domain" description="Phosphoribosyl-dephospho-CoA transferase MdcG N-terminal" evidence="4">
    <location>
        <begin position="4"/>
        <end position="77"/>
    </location>
</feature>
<dbReference type="InterPro" id="IPR048903">
    <property type="entry name" value="MdcG_N"/>
</dbReference>
<evidence type="ECO:0000313" key="5">
    <source>
        <dbReference type="EMBL" id="MCZ4225100.1"/>
    </source>
</evidence>
<sequence>MELRPHDLIRIDQLQNLVTDLQIPLWAKEAMLIAPYVVVRRAAWRNELIPVGLRGGKRGERLAAWLKFSDVCEIITPEQLVYPENWKISESDLSDPIVSLKKITGILKSEDFHWGPTGSAGFELATGIKTLTSNSDLDLVLRVSKPLSLKLAASLLSHLNRESLVRLDIQLDTPKGGVSLSEYVGSPTVLVKTSRGPVIIKSDALWAEEKS</sequence>
<dbReference type="InterPro" id="IPR049180">
    <property type="entry name" value="MdcG_C"/>
</dbReference>